<dbReference type="Pfam" id="PF20791">
    <property type="entry name" value="Acyl-ACP_TE_C"/>
    <property type="match status" value="1"/>
</dbReference>
<feature type="domain" description="Acyl-ACP thioesterase N-terminal hotdog" evidence="8">
    <location>
        <begin position="10"/>
        <end position="134"/>
    </location>
</feature>
<keyword evidence="6" id="KW-0443">Lipid metabolism</keyword>
<keyword evidence="5" id="KW-0809">Transit peptide</keyword>
<gene>
    <name evidence="10" type="ORF">BSZ36_09510</name>
</gene>
<dbReference type="InterPro" id="IPR029069">
    <property type="entry name" value="HotDog_dom_sf"/>
</dbReference>
<reference evidence="10 11" key="1">
    <citation type="submission" date="2016-11" db="EMBL/GenBank/DDBJ databases">
        <title>Study of marine rhodopsin-containing bacteria.</title>
        <authorList>
            <person name="Yoshizawa S."/>
            <person name="Kumagai Y."/>
            <person name="Kogure K."/>
        </authorList>
    </citation>
    <scope>NUCLEOTIDE SEQUENCE [LARGE SCALE GENOMIC DNA]</scope>
    <source>
        <strain evidence="10 11">SG-29</strain>
    </source>
</reference>
<evidence type="ECO:0000256" key="5">
    <source>
        <dbReference type="ARBA" id="ARBA00022946"/>
    </source>
</evidence>
<feature type="domain" description="Acyl-ACP thioesterase-like C-terminal" evidence="9">
    <location>
        <begin position="163"/>
        <end position="219"/>
    </location>
</feature>
<organism evidence="10 11">
    <name type="scientific">Rubricoccus marinus</name>
    <dbReference type="NCBI Taxonomy" id="716817"/>
    <lineage>
        <taxon>Bacteria</taxon>
        <taxon>Pseudomonadati</taxon>
        <taxon>Rhodothermota</taxon>
        <taxon>Rhodothermia</taxon>
        <taxon>Rhodothermales</taxon>
        <taxon>Rubricoccaceae</taxon>
        <taxon>Rubricoccus</taxon>
    </lineage>
</organism>
<dbReference type="PANTHER" id="PTHR31727:SF6">
    <property type="entry name" value="OLEOYL-ACYL CARRIER PROTEIN THIOESTERASE 1, CHLOROPLASTIC"/>
    <property type="match status" value="1"/>
</dbReference>
<dbReference type="InterPro" id="IPR045023">
    <property type="entry name" value="FATA/B"/>
</dbReference>
<evidence type="ECO:0000256" key="1">
    <source>
        <dbReference type="ARBA" id="ARBA00006500"/>
    </source>
</evidence>
<dbReference type="Proteomes" id="UP000216446">
    <property type="component" value="Unassembled WGS sequence"/>
</dbReference>
<keyword evidence="7" id="KW-0275">Fatty acid biosynthesis</keyword>
<keyword evidence="3" id="KW-0378">Hydrolase</keyword>
<keyword evidence="2" id="KW-0444">Lipid biosynthesis</keyword>
<protein>
    <recommendedName>
        <fullName evidence="12">Acyl-ACP thioesterase</fullName>
    </recommendedName>
</protein>
<evidence type="ECO:0000313" key="11">
    <source>
        <dbReference type="Proteomes" id="UP000216446"/>
    </source>
</evidence>
<dbReference type="AlphaFoldDB" id="A0A259TZS0"/>
<evidence type="ECO:0000259" key="8">
    <source>
        <dbReference type="Pfam" id="PF01643"/>
    </source>
</evidence>
<dbReference type="GO" id="GO:0000036">
    <property type="term" value="F:acyl carrier activity"/>
    <property type="evidence" value="ECO:0007669"/>
    <property type="project" value="TreeGrafter"/>
</dbReference>
<dbReference type="Gene3D" id="3.10.129.10">
    <property type="entry name" value="Hotdog Thioesterase"/>
    <property type="match status" value="1"/>
</dbReference>
<dbReference type="RefSeq" id="WP_094548277.1">
    <property type="nucleotide sequence ID" value="NZ_MQWB01000001.1"/>
</dbReference>
<dbReference type="Pfam" id="PF01643">
    <property type="entry name" value="Acyl-ACP_TE"/>
    <property type="match status" value="1"/>
</dbReference>
<dbReference type="OrthoDB" id="9801517at2"/>
<keyword evidence="4" id="KW-0276">Fatty acid metabolism</keyword>
<proteinExistence type="inferred from homology"/>
<dbReference type="SUPFAM" id="SSF54637">
    <property type="entry name" value="Thioesterase/thiol ester dehydrase-isomerase"/>
    <property type="match status" value="2"/>
</dbReference>
<evidence type="ECO:0000256" key="7">
    <source>
        <dbReference type="ARBA" id="ARBA00023160"/>
    </source>
</evidence>
<name>A0A259TZS0_9BACT</name>
<comment type="caution">
    <text evidence="10">The sequence shown here is derived from an EMBL/GenBank/DDBJ whole genome shotgun (WGS) entry which is preliminary data.</text>
</comment>
<dbReference type="InterPro" id="IPR002864">
    <property type="entry name" value="Acyl-ACP_thioesterase_NHD"/>
</dbReference>
<evidence type="ECO:0000256" key="4">
    <source>
        <dbReference type="ARBA" id="ARBA00022832"/>
    </source>
</evidence>
<dbReference type="InParanoid" id="A0A259TZS0"/>
<evidence type="ECO:0000259" key="9">
    <source>
        <dbReference type="Pfam" id="PF20791"/>
    </source>
</evidence>
<dbReference type="PANTHER" id="PTHR31727">
    <property type="entry name" value="OLEOYL-ACYL CARRIER PROTEIN THIOESTERASE 1, CHLOROPLASTIC"/>
    <property type="match status" value="1"/>
</dbReference>
<evidence type="ECO:0000256" key="3">
    <source>
        <dbReference type="ARBA" id="ARBA00022801"/>
    </source>
</evidence>
<dbReference type="EMBL" id="MQWB01000001">
    <property type="protein sequence ID" value="OZC03190.1"/>
    <property type="molecule type" value="Genomic_DNA"/>
</dbReference>
<dbReference type="InterPro" id="IPR049427">
    <property type="entry name" value="Acyl-ACP_TE_C"/>
</dbReference>
<keyword evidence="11" id="KW-1185">Reference proteome</keyword>
<comment type="similarity">
    <text evidence="1">Belongs to the acyl-ACP thioesterase family.</text>
</comment>
<evidence type="ECO:0000256" key="6">
    <source>
        <dbReference type="ARBA" id="ARBA00023098"/>
    </source>
</evidence>
<dbReference type="GO" id="GO:0016297">
    <property type="term" value="F:fatty acyl-[ACP] hydrolase activity"/>
    <property type="evidence" value="ECO:0007669"/>
    <property type="project" value="InterPro"/>
</dbReference>
<accession>A0A259TZS0</accession>
<evidence type="ECO:0000256" key="2">
    <source>
        <dbReference type="ARBA" id="ARBA00022516"/>
    </source>
</evidence>
<sequence length="248" mass="27240">MTTPEAPLIWTQPFHVRAYEVGPGDVASPLAVMDYLQEAAGEHAQALGVEHFDIGEQGAAWVLTRFAMEIDRLPTWREAVEVETWPSGRDGLRVTRDLVLRDASGATLVRARTVWFVLDLARRRPIRLPPAVVALHPPDREAALVLGPEPMAPEAASADVVGRTFDVRRSDLDRNGHANNARFAEWALESAPAARDWSRLRSLDLAFKGEALAGETVLSEASGDATLAHAILRESDRRLLATATSTWR</sequence>
<evidence type="ECO:0000313" key="10">
    <source>
        <dbReference type="EMBL" id="OZC03190.1"/>
    </source>
</evidence>
<dbReference type="CDD" id="cd00586">
    <property type="entry name" value="4HBT"/>
    <property type="match status" value="1"/>
</dbReference>
<evidence type="ECO:0008006" key="12">
    <source>
        <dbReference type="Google" id="ProtNLM"/>
    </source>
</evidence>